<evidence type="ECO:0000313" key="2">
    <source>
        <dbReference type="EMBL" id="HCZ93861.1"/>
    </source>
</evidence>
<evidence type="ECO:0000256" key="1">
    <source>
        <dbReference type="SAM" id="MobiDB-lite"/>
    </source>
</evidence>
<dbReference type="EMBL" id="DQIR01061299">
    <property type="protein sequence ID" value="HDA16775.1"/>
    <property type="molecule type" value="Transcribed_RNA"/>
</dbReference>
<accession>A0A480F1H3</accession>
<feature type="compositionally biased region" description="Polar residues" evidence="1">
    <location>
        <begin position="76"/>
        <end position="91"/>
    </location>
</feature>
<dbReference type="GO" id="GO:0016740">
    <property type="term" value="F:transferase activity"/>
    <property type="evidence" value="ECO:0007669"/>
    <property type="project" value="UniProtKB-KW"/>
</dbReference>
<dbReference type="EMBL" id="DQIR01038386">
    <property type="protein sequence ID" value="HCZ93861.1"/>
    <property type="molecule type" value="Transcribed_RNA"/>
</dbReference>
<feature type="region of interest" description="Disordered" evidence="1">
    <location>
        <begin position="76"/>
        <end position="144"/>
    </location>
</feature>
<dbReference type="AlphaFoldDB" id="A0A480F1H3"/>
<dbReference type="EMBL" id="DQIR01061594">
    <property type="protein sequence ID" value="HDA17070.1"/>
    <property type="molecule type" value="Transcribed_RNA"/>
</dbReference>
<sequence length="144" mass="15032">MTSWASWKRTSPIATSTRWRHAASLGLPSKTWQPAPTGCISSVMATRSAREMWGPARKALLWRNLSSSTCRVTSNSASVVPSVSGETSSPYATGPGGSFSAESCAARPGTHPLGHRPAGLEGTSGQGPYTCGSGRAGWPRSPSR</sequence>
<dbReference type="EMBL" id="DQIR01064542">
    <property type="protein sequence ID" value="HDA20018.1"/>
    <property type="molecule type" value="Transcribed_RNA"/>
</dbReference>
<reference evidence="2" key="1">
    <citation type="journal article" date="2019" name="PeerJ">
        <title>Genes of the pig, Sus scrofa, reconstructed with EvidentialGene.</title>
        <authorList>
            <person name="Gilbert D.G."/>
        </authorList>
    </citation>
    <scope>NUCLEOTIDE SEQUENCE</scope>
</reference>
<organism evidence="2">
    <name type="scientific">Sus scrofa</name>
    <name type="common">Pig</name>
    <dbReference type="NCBI Taxonomy" id="9823"/>
    <lineage>
        <taxon>Eukaryota</taxon>
        <taxon>Metazoa</taxon>
        <taxon>Chordata</taxon>
        <taxon>Craniata</taxon>
        <taxon>Vertebrata</taxon>
        <taxon>Euteleostomi</taxon>
        <taxon>Mammalia</taxon>
        <taxon>Eutheria</taxon>
        <taxon>Laurasiatheria</taxon>
        <taxon>Artiodactyla</taxon>
        <taxon>Suina</taxon>
        <taxon>Suidae</taxon>
        <taxon>Sus</taxon>
    </lineage>
</organism>
<keyword evidence="2" id="KW-0808">Transferase</keyword>
<protein>
    <submittedName>
        <fullName evidence="2">Glutathione S-transferase theta-1</fullName>
    </submittedName>
</protein>
<proteinExistence type="predicted"/>
<name>A0A480F1H3_PIG</name>